<name>A0A1D1Y1Q3_9ARAE</name>
<dbReference type="InterPro" id="IPR044181">
    <property type="entry name" value="FLZ17/18"/>
</dbReference>
<evidence type="ECO:0000259" key="5">
    <source>
        <dbReference type="PROSITE" id="PS51795"/>
    </source>
</evidence>
<evidence type="ECO:0000256" key="2">
    <source>
        <dbReference type="ARBA" id="ARBA00022723"/>
    </source>
</evidence>
<feature type="compositionally biased region" description="Low complexity" evidence="4">
    <location>
        <begin position="123"/>
        <end position="133"/>
    </location>
</feature>
<feature type="region of interest" description="Disordered" evidence="4">
    <location>
        <begin position="101"/>
        <end position="133"/>
    </location>
</feature>
<dbReference type="EMBL" id="GDJX01019385">
    <property type="protein sequence ID" value="JAT48551.1"/>
    <property type="molecule type" value="Transcribed_RNA"/>
</dbReference>
<evidence type="ECO:0000256" key="4">
    <source>
        <dbReference type="SAM" id="MobiDB-lite"/>
    </source>
</evidence>
<dbReference type="PROSITE" id="PS51795">
    <property type="entry name" value="ZF_FLZ"/>
    <property type="match status" value="1"/>
</dbReference>
<reference evidence="7" key="1">
    <citation type="submission" date="2015-07" db="EMBL/GenBank/DDBJ databases">
        <title>Transcriptome Assembly of Anthurium amnicola.</title>
        <authorList>
            <person name="Suzuki J."/>
        </authorList>
    </citation>
    <scope>NUCLEOTIDE SEQUENCE</scope>
</reference>
<proteinExistence type="inferred from homology"/>
<comment type="similarity">
    <text evidence="1">Belongs to the FLZ family.</text>
</comment>
<dbReference type="PANTHER" id="PTHR47847">
    <property type="entry name" value="FCS-LIKE ZINC FINGER 17"/>
    <property type="match status" value="1"/>
</dbReference>
<protein>
    <submittedName>
        <fullName evidence="7">Adenine deaminase 3</fullName>
    </submittedName>
</protein>
<feature type="domain" description="FLZ-type" evidence="5">
    <location>
        <begin position="53"/>
        <end position="97"/>
    </location>
</feature>
<feature type="compositionally biased region" description="Basic residues" evidence="4">
    <location>
        <begin position="111"/>
        <end position="122"/>
    </location>
</feature>
<dbReference type="PANTHER" id="PTHR47847:SF2">
    <property type="entry name" value="FCS-LIKE ZINC FINGER 17-RELATED"/>
    <property type="match status" value="1"/>
</dbReference>
<evidence type="ECO:0000256" key="1">
    <source>
        <dbReference type="ARBA" id="ARBA00009374"/>
    </source>
</evidence>
<evidence type="ECO:0000313" key="7">
    <source>
        <dbReference type="EMBL" id="JAT48551.1"/>
    </source>
</evidence>
<dbReference type="GO" id="GO:0046872">
    <property type="term" value="F:metal ion binding"/>
    <property type="evidence" value="ECO:0007669"/>
    <property type="project" value="UniProtKB-KW"/>
</dbReference>
<dbReference type="AlphaFoldDB" id="A0A1D1Y1Q3"/>
<feature type="non-terminal residue" evidence="7">
    <location>
        <position position="1"/>
    </location>
</feature>
<dbReference type="Pfam" id="PF04570">
    <property type="entry name" value="zf-FLZ"/>
    <property type="match status" value="1"/>
</dbReference>
<evidence type="ECO:0000313" key="6">
    <source>
        <dbReference type="EMBL" id="JAT40349.1"/>
    </source>
</evidence>
<accession>A0A1D1Y1Q3</accession>
<keyword evidence="2" id="KW-0479">Metal-binding</keyword>
<dbReference type="EMBL" id="GDJX01027587">
    <property type="protein sequence ID" value="JAT40349.1"/>
    <property type="molecule type" value="Transcribed_RNA"/>
</dbReference>
<organism evidence="7">
    <name type="scientific">Anthurium amnicola</name>
    <dbReference type="NCBI Taxonomy" id="1678845"/>
    <lineage>
        <taxon>Eukaryota</taxon>
        <taxon>Viridiplantae</taxon>
        <taxon>Streptophyta</taxon>
        <taxon>Embryophyta</taxon>
        <taxon>Tracheophyta</taxon>
        <taxon>Spermatophyta</taxon>
        <taxon>Magnoliopsida</taxon>
        <taxon>Liliopsida</taxon>
        <taxon>Araceae</taxon>
        <taxon>Pothoideae</taxon>
        <taxon>Potheae</taxon>
        <taxon>Anthurium</taxon>
    </lineage>
</organism>
<gene>
    <name evidence="7" type="primary">ade3_4</name>
    <name evidence="6" type="synonym">ade3_6</name>
    <name evidence="7" type="ORF">g.35851</name>
    <name evidence="6" type="ORF">g.35852</name>
</gene>
<sequence length="133" mass="14696">ENQIKTDEERKKKEEMAGLSVLLEAQSTRQIITKTSTMRPPPPPVSPSLPTSAFLQACFLCGKQLSPEKDIYMYRGDRAFCSVECRCRQIFLDEEEGASREHCSLAASPTRQRKASGRRGGRARAAAASGVAY</sequence>
<feature type="zinc finger region" description="FLZ-type" evidence="3">
    <location>
        <begin position="53"/>
        <end position="97"/>
    </location>
</feature>
<evidence type="ECO:0000256" key="3">
    <source>
        <dbReference type="PROSITE-ProRule" id="PRU01131"/>
    </source>
</evidence>
<dbReference type="InterPro" id="IPR007650">
    <property type="entry name" value="Zf-FLZ_dom"/>
</dbReference>